<proteinExistence type="predicted"/>
<sequence length="100" mass="10529">ATEATATWPWPPSRPSSPCWLAPSSSRASSSSWLGGPTRSRAFARSPPESTLARASRRRRRSASRRPAATSPGRARAPAPSARATAPAALRRTAAARPTP</sequence>
<reference evidence="2" key="1">
    <citation type="submission" date="2023-10" db="EMBL/GenBank/DDBJ databases">
        <authorList>
            <person name="Chen Y."/>
            <person name="Shah S."/>
            <person name="Dougan E. K."/>
            <person name="Thang M."/>
            <person name="Chan C."/>
        </authorList>
    </citation>
    <scope>NUCLEOTIDE SEQUENCE [LARGE SCALE GENOMIC DNA]</scope>
</reference>
<feature type="non-terminal residue" evidence="2">
    <location>
        <position position="100"/>
    </location>
</feature>
<dbReference type="EMBL" id="CAUYUJ010002030">
    <property type="protein sequence ID" value="CAK0798845.1"/>
    <property type="molecule type" value="Genomic_DNA"/>
</dbReference>
<evidence type="ECO:0000313" key="2">
    <source>
        <dbReference type="EMBL" id="CAK0798845.1"/>
    </source>
</evidence>
<feature type="compositionally biased region" description="Low complexity" evidence="1">
    <location>
        <begin position="65"/>
        <end position="100"/>
    </location>
</feature>
<comment type="caution">
    <text evidence="2">The sequence shown here is derived from an EMBL/GenBank/DDBJ whole genome shotgun (WGS) entry which is preliminary data.</text>
</comment>
<keyword evidence="3" id="KW-1185">Reference proteome</keyword>
<dbReference type="Proteomes" id="UP001189429">
    <property type="component" value="Unassembled WGS sequence"/>
</dbReference>
<feature type="compositionally biased region" description="Low complexity" evidence="1">
    <location>
        <begin position="16"/>
        <end position="32"/>
    </location>
</feature>
<feature type="region of interest" description="Disordered" evidence="1">
    <location>
        <begin position="1"/>
        <end position="100"/>
    </location>
</feature>
<evidence type="ECO:0000313" key="3">
    <source>
        <dbReference type="Proteomes" id="UP001189429"/>
    </source>
</evidence>
<protein>
    <submittedName>
        <fullName evidence="2">Uncharacterized protein</fullName>
    </submittedName>
</protein>
<name>A0ABN9PZS0_9DINO</name>
<evidence type="ECO:0000256" key="1">
    <source>
        <dbReference type="SAM" id="MobiDB-lite"/>
    </source>
</evidence>
<accession>A0ABN9PZS0</accession>
<feature type="compositionally biased region" description="Basic residues" evidence="1">
    <location>
        <begin position="55"/>
        <end position="64"/>
    </location>
</feature>
<organism evidence="2 3">
    <name type="scientific">Prorocentrum cordatum</name>
    <dbReference type="NCBI Taxonomy" id="2364126"/>
    <lineage>
        <taxon>Eukaryota</taxon>
        <taxon>Sar</taxon>
        <taxon>Alveolata</taxon>
        <taxon>Dinophyceae</taxon>
        <taxon>Prorocentrales</taxon>
        <taxon>Prorocentraceae</taxon>
        <taxon>Prorocentrum</taxon>
    </lineage>
</organism>
<gene>
    <name evidence="2" type="ORF">PCOR1329_LOCUS7491</name>
</gene>
<feature type="non-terminal residue" evidence="2">
    <location>
        <position position="1"/>
    </location>
</feature>